<proteinExistence type="predicted"/>
<evidence type="ECO:0000313" key="3">
    <source>
        <dbReference type="Proteomes" id="UP000248790"/>
    </source>
</evidence>
<reference evidence="2 3" key="1">
    <citation type="submission" date="2018-06" db="EMBL/GenBank/DDBJ databases">
        <title>Genomic Encyclopedia of Archaeal and Bacterial Type Strains, Phase II (KMG-II): from individual species to whole genera.</title>
        <authorList>
            <person name="Goeker M."/>
        </authorList>
    </citation>
    <scope>NUCLEOTIDE SEQUENCE [LARGE SCALE GENOMIC DNA]</scope>
    <source>
        <strain evidence="2 3">DSM 21851</strain>
    </source>
</reference>
<dbReference type="OrthoDB" id="982587at2"/>
<name>A0A327XB26_LARAB</name>
<keyword evidence="3" id="KW-1185">Reference proteome</keyword>
<sequence length="116" mass="13332">MKRSYLGEFEEIVLLTVAVLEGAAYGVSITHEIIEQTGRSVRLNQIHSALERLEDKGMVKSEMGEPTAERGGRRKRFFTVTAYGRRTLEEIQEVRVTFWSRLLIRGMQSNELRVMS</sequence>
<dbReference type="InterPro" id="IPR005149">
    <property type="entry name" value="Tscrpt_reg_PadR_N"/>
</dbReference>
<gene>
    <name evidence="2" type="ORF">LX87_00952</name>
</gene>
<evidence type="ECO:0000313" key="2">
    <source>
        <dbReference type="EMBL" id="RAK02832.1"/>
    </source>
</evidence>
<feature type="domain" description="Transcription regulator PadR N-terminal" evidence="1">
    <location>
        <begin position="20"/>
        <end position="90"/>
    </location>
</feature>
<dbReference type="Pfam" id="PF03551">
    <property type="entry name" value="PadR"/>
    <property type="match status" value="1"/>
</dbReference>
<dbReference type="RefSeq" id="WP_111626996.1">
    <property type="nucleotide sequence ID" value="NZ_QLMC01000001.1"/>
</dbReference>
<accession>A0A327XB26</accession>
<dbReference type="SUPFAM" id="SSF46785">
    <property type="entry name" value="Winged helix' DNA-binding domain"/>
    <property type="match status" value="1"/>
</dbReference>
<dbReference type="Gene3D" id="1.10.10.10">
    <property type="entry name" value="Winged helix-like DNA-binding domain superfamily/Winged helix DNA-binding domain"/>
    <property type="match status" value="1"/>
</dbReference>
<dbReference type="EMBL" id="QLMC01000001">
    <property type="protein sequence ID" value="RAK02832.1"/>
    <property type="molecule type" value="Genomic_DNA"/>
</dbReference>
<comment type="caution">
    <text evidence="2">The sequence shown here is derived from an EMBL/GenBank/DDBJ whole genome shotgun (WGS) entry which is preliminary data.</text>
</comment>
<dbReference type="InterPro" id="IPR036390">
    <property type="entry name" value="WH_DNA-bd_sf"/>
</dbReference>
<evidence type="ECO:0000259" key="1">
    <source>
        <dbReference type="Pfam" id="PF03551"/>
    </source>
</evidence>
<dbReference type="InterPro" id="IPR036388">
    <property type="entry name" value="WH-like_DNA-bd_sf"/>
</dbReference>
<dbReference type="Proteomes" id="UP000248790">
    <property type="component" value="Unassembled WGS sequence"/>
</dbReference>
<dbReference type="AlphaFoldDB" id="A0A327XB26"/>
<organism evidence="2 3">
    <name type="scientific">Larkinella arboricola</name>
    <dbReference type="NCBI Taxonomy" id="643671"/>
    <lineage>
        <taxon>Bacteria</taxon>
        <taxon>Pseudomonadati</taxon>
        <taxon>Bacteroidota</taxon>
        <taxon>Cytophagia</taxon>
        <taxon>Cytophagales</taxon>
        <taxon>Spirosomataceae</taxon>
        <taxon>Larkinella</taxon>
    </lineage>
</organism>
<protein>
    <submittedName>
        <fullName evidence="2">PadR family transcriptional regulator</fullName>
    </submittedName>
</protein>